<dbReference type="InParanoid" id="A0A0D0CUR9"/>
<evidence type="ECO:0000313" key="2">
    <source>
        <dbReference type="EMBL" id="KIK79208.1"/>
    </source>
</evidence>
<organism evidence="2 3">
    <name type="scientific">Paxillus rubicundulus Ve08.2h10</name>
    <dbReference type="NCBI Taxonomy" id="930991"/>
    <lineage>
        <taxon>Eukaryota</taxon>
        <taxon>Fungi</taxon>
        <taxon>Dikarya</taxon>
        <taxon>Basidiomycota</taxon>
        <taxon>Agaricomycotina</taxon>
        <taxon>Agaricomycetes</taxon>
        <taxon>Agaricomycetidae</taxon>
        <taxon>Boletales</taxon>
        <taxon>Paxilineae</taxon>
        <taxon>Paxillaceae</taxon>
        <taxon>Paxillus</taxon>
    </lineage>
</organism>
<keyword evidence="3" id="KW-1185">Reference proteome</keyword>
<accession>A0A0D0CUR9</accession>
<reference evidence="3" key="2">
    <citation type="submission" date="2015-01" db="EMBL/GenBank/DDBJ databases">
        <title>Evolutionary Origins and Diversification of the Mycorrhizal Mutualists.</title>
        <authorList>
            <consortium name="DOE Joint Genome Institute"/>
            <consortium name="Mycorrhizal Genomics Consortium"/>
            <person name="Kohler A."/>
            <person name="Kuo A."/>
            <person name="Nagy L.G."/>
            <person name="Floudas D."/>
            <person name="Copeland A."/>
            <person name="Barry K.W."/>
            <person name="Cichocki N."/>
            <person name="Veneault-Fourrey C."/>
            <person name="LaButti K."/>
            <person name="Lindquist E.A."/>
            <person name="Lipzen A."/>
            <person name="Lundell T."/>
            <person name="Morin E."/>
            <person name="Murat C."/>
            <person name="Riley R."/>
            <person name="Ohm R."/>
            <person name="Sun H."/>
            <person name="Tunlid A."/>
            <person name="Henrissat B."/>
            <person name="Grigoriev I.V."/>
            <person name="Hibbett D.S."/>
            <person name="Martin F."/>
        </authorList>
    </citation>
    <scope>NUCLEOTIDE SEQUENCE [LARGE SCALE GENOMIC DNA]</scope>
    <source>
        <strain evidence="3">Ve08.2h10</strain>
    </source>
</reference>
<evidence type="ECO:0000313" key="3">
    <source>
        <dbReference type="Proteomes" id="UP000054538"/>
    </source>
</evidence>
<feature type="region of interest" description="Disordered" evidence="1">
    <location>
        <begin position="24"/>
        <end position="50"/>
    </location>
</feature>
<sequence length="202" mass="21842">MARGIEKGAPQTWEFIGALLGDGDVEKEADGETPAVDNEPSAGSDSDDSYWDEVDEIDLEGFINGLTGEGGPSLSQKDRHAKRCSAIIMMKKTIVISILMQGTNQKSNTLQSILGLFLQSAHTPYKVIDTLARLGISISTDSINLAVRSLSVESQNALNRLGQSCLASYAYNNFDMDLKSQVHTAETTNNSFKHLTSGLLFP</sequence>
<dbReference type="EMBL" id="KN826347">
    <property type="protein sequence ID" value="KIK79208.1"/>
    <property type="molecule type" value="Genomic_DNA"/>
</dbReference>
<name>A0A0D0CUR9_9AGAM</name>
<dbReference type="HOGENOM" id="CLU_009487_2_1_1"/>
<dbReference type="AlphaFoldDB" id="A0A0D0CUR9"/>
<dbReference type="Proteomes" id="UP000054538">
    <property type="component" value="Unassembled WGS sequence"/>
</dbReference>
<protein>
    <submittedName>
        <fullName evidence="2">Uncharacterized protein</fullName>
    </submittedName>
</protein>
<reference evidence="2 3" key="1">
    <citation type="submission" date="2014-04" db="EMBL/GenBank/DDBJ databases">
        <authorList>
            <consortium name="DOE Joint Genome Institute"/>
            <person name="Kuo A."/>
            <person name="Kohler A."/>
            <person name="Jargeat P."/>
            <person name="Nagy L.G."/>
            <person name="Floudas D."/>
            <person name="Copeland A."/>
            <person name="Barry K.W."/>
            <person name="Cichocki N."/>
            <person name="Veneault-Fourrey C."/>
            <person name="LaButti K."/>
            <person name="Lindquist E.A."/>
            <person name="Lipzen A."/>
            <person name="Lundell T."/>
            <person name="Morin E."/>
            <person name="Murat C."/>
            <person name="Sun H."/>
            <person name="Tunlid A."/>
            <person name="Henrissat B."/>
            <person name="Grigoriev I.V."/>
            <person name="Hibbett D.S."/>
            <person name="Martin F."/>
            <person name="Nordberg H.P."/>
            <person name="Cantor M.N."/>
            <person name="Hua S.X."/>
        </authorList>
    </citation>
    <scope>NUCLEOTIDE SEQUENCE [LARGE SCALE GENOMIC DNA]</scope>
    <source>
        <strain evidence="2 3">Ve08.2h10</strain>
    </source>
</reference>
<gene>
    <name evidence="2" type="ORF">PAXRUDRAFT_16455</name>
</gene>
<dbReference type="OrthoDB" id="2677494at2759"/>
<proteinExistence type="predicted"/>
<dbReference type="STRING" id="930991.A0A0D0CUR9"/>
<evidence type="ECO:0000256" key="1">
    <source>
        <dbReference type="SAM" id="MobiDB-lite"/>
    </source>
</evidence>